<dbReference type="Proteomes" id="UP000198598">
    <property type="component" value="Unassembled WGS sequence"/>
</dbReference>
<sequence length="184" mass="19963">MSDSLTVQKESISRHRIRVAVSFFYFAQGLCFGSWASRIPEIKVQLHLSDAQLGSILLSLPLGQLLTMPFSGRLVTAFGSRRILTAFAPFYAVALTTIGLATTGWHLALCLLLFGIVGNLCNISLNTQAVAAEKMYGSPIMTSFHGVWSLGGLSGALLGMGLVKLHQVPFVHFCLITSLVWLHI</sequence>
<gene>
    <name evidence="7" type="ORF">SAMN05216167_12336</name>
</gene>
<dbReference type="SUPFAM" id="SSF103473">
    <property type="entry name" value="MFS general substrate transporter"/>
    <property type="match status" value="1"/>
</dbReference>
<feature type="transmembrane region" description="Helical" evidence="5">
    <location>
        <begin position="137"/>
        <end position="159"/>
    </location>
</feature>
<feature type="transmembrane region" description="Helical" evidence="5">
    <location>
        <begin position="106"/>
        <end position="125"/>
    </location>
</feature>
<comment type="subcellular location">
    <subcellularLocation>
        <location evidence="1">Membrane</location>
        <topology evidence="1">Multi-pass membrane protein</topology>
    </subcellularLocation>
</comment>
<evidence type="ECO:0000313" key="8">
    <source>
        <dbReference type="Proteomes" id="UP000198598"/>
    </source>
</evidence>
<evidence type="ECO:0000256" key="1">
    <source>
        <dbReference type="ARBA" id="ARBA00004141"/>
    </source>
</evidence>
<dbReference type="InterPro" id="IPR020846">
    <property type="entry name" value="MFS_dom"/>
</dbReference>
<dbReference type="Gene3D" id="1.20.1250.20">
    <property type="entry name" value="MFS general substrate transporter like domains"/>
    <property type="match status" value="1"/>
</dbReference>
<dbReference type="GO" id="GO:0022857">
    <property type="term" value="F:transmembrane transporter activity"/>
    <property type="evidence" value="ECO:0007669"/>
    <property type="project" value="InterPro"/>
</dbReference>
<evidence type="ECO:0000259" key="6">
    <source>
        <dbReference type="PROSITE" id="PS50850"/>
    </source>
</evidence>
<evidence type="ECO:0000256" key="2">
    <source>
        <dbReference type="ARBA" id="ARBA00022692"/>
    </source>
</evidence>
<evidence type="ECO:0000256" key="5">
    <source>
        <dbReference type="SAM" id="Phobius"/>
    </source>
</evidence>
<dbReference type="PANTHER" id="PTHR23514">
    <property type="entry name" value="BYPASS OF STOP CODON PROTEIN 6"/>
    <property type="match status" value="1"/>
</dbReference>
<dbReference type="InterPro" id="IPR036259">
    <property type="entry name" value="MFS_trans_sf"/>
</dbReference>
<evidence type="ECO:0000256" key="4">
    <source>
        <dbReference type="ARBA" id="ARBA00023136"/>
    </source>
</evidence>
<dbReference type="PANTHER" id="PTHR23514:SF13">
    <property type="entry name" value="INNER MEMBRANE PROTEIN YBJJ"/>
    <property type="match status" value="1"/>
</dbReference>
<keyword evidence="2 5" id="KW-0812">Transmembrane</keyword>
<dbReference type="AlphaFoldDB" id="A0A1I2EUX5"/>
<evidence type="ECO:0000256" key="3">
    <source>
        <dbReference type="ARBA" id="ARBA00022989"/>
    </source>
</evidence>
<protein>
    <recommendedName>
        <fullName evidence="6">Major facilitator superfamily (MFS) profile domain-containing protein</fullName>
    </recommendedName>
</protein>
<reference evidence="7 8" key="1">
    <citation type="submission" date="2016-10" db="EMBL/GenBank/DDBJ databases">
        <authorList>
            <person name="de Groot N.N."/>
        </authorList>
    </citation>
    <scope>NUCLEOTIDE SEQUENCE [LARGE SCALE GENOMIC DNA]</scope>
    <source>
        <strain evidence="7 8">DSM 26130</strain>
    </source>
</reference>
<dbReference type="STRING" id="662367.SAMN05216167_12336"/>
<feature type="transmembrane region" description="Helical" evidence="5">
    <location>
        <begin position="20"/>
        <end position="39"/>
    </location>
</feature>
<accession>A0A1I2EUX5</accession>
<dbReference type="EMBL" id="FOLQ01000023">
    <property type="protein sequence ID" value="SFE96020.1"/>
    <property type="molecule type" value="Genomic_DNA"/>
</dbReference>
<keyword evidence="8" id="KW-1185">Reference proteome</keyword>
<dbReference type="InterPro" id="IPR051788">
    <property type="entry name" value="MFS_Transporter"/>
</dbReference>
<name>A0A1I2EUX5_9BACT</name>
<feature type="transmembrane region" description="Helical" evidence="5">
    <location>
        <begin position="51"/>
        <end position="71"/>
    </location>
</feature>
<organism evidence="7 8">
    <name type="scientific">Spirosoma endophyticum</name>
    <dbReference type="NCBI Taxonomy" id="662367"/>
    <lineage>
        <taxon>Bacteria</taxon>
        <taxon>Pseudomonadati</taxon>
        <taxon>Bacteroidota</taxon>
        <taxon>Cytophagia</taxon>
        <taxon>Cytophagales</taxon>
        <taxon>Cytophagaceae</taxon>
        <taxon>Spirosoma</taxon>
    </lineage>
</organism>
<dbReference type="GO" id="GO:0016020">
    <property type="term" value="C:membrane"/>
    <property type="evidence" value="ECO:0007669"/>
    <property type="project" value="UniProtKB-SubCell"/>
</dbReference>
<dbReference type="PROSITE" id="PS50850">
    <property type="entry name" value="MFS"/>
    <property type="match status" value="1"/>
</dbReference>
<feature type="domain" description="Major facilitator superfamily (MFS) profile" evidence="6">
    <location>
        <begin position="17"/>
        <end position="184"/>
    </location>
</feature>
<feature type="non-terminal residue" evidence="7">
    <location>
        <position position="184"/>
    </location>
</feature>
<feature type="transmembrane region" description="Helical" evidence="5">
    <location>
        <begin position="83"/>
        <end position="100"/>
    </location>
</feature>
<keyword evidence="3 5" id="KW-1133">Transmembrane helix</keyword>
<keyword evidence="4 5" id="KW-0472">Membrane</keyword>
<evidence type="ECO:0000313" key="7">
    <source>
        <dbReference type="EMBL" id="SFE96020.1"/>
    </source>
</evidence>
<proteinExistence type="predicted"/>